<gene>
    <name evidence="6" type="primary">nadK</name>
    <name evidence="7" type="ORF">H9652_11665</name>
</gene>
<dbReference type="InterPro" id="IPR016064">
    <property type="entry name" value="NAD/diacylglycerol_kinase_sf"/>
</dbReference>
<feature type="binding site" evidence="6">
    <location>
        <begin position="186"/>
        <end position="191"/>
    </location>
    <ligand>
        <name>NAD(+)</name>
        <dbReference type="ChEBI" id="CHEBI:57540"/>
    </ligand>
</feature>
<dbReference type="Proteomes" id="UP000641803">
    <property type="component" value="Unassembled WGS sequence"/>
</dbReference>
<keyword evidence="4 6" id="KW-0520">NAD</keyword>
<evidence type="ECO:0000256" key="3">
    <source>
        <dbReference type="ARBA" id="ARBA00022857"/>
    </source>
</evidence>
<keyword evidence="3 6" id="KW-0521">NADP</keyword>
<keyword evidence="2 6" id="KW-0418">Kinase</keyword>
<name>A0ABR8RTJ0_9CELL</name>
<organism evidence="7 8">
    <name type="scientific">Oerskovia rustica</name>
    <dbReference type="NCBI Taxonomy" id="2762237"/>
    <lineage>
        <taxon>Bacteria</taxon>
        <taxon>Bacillati</taxon>
        <taxon>Actinomycetota</taxon>
        <taxon>Actinomycetes</taxon>
        <taxon>Micrococcales</taxon>
        <taxon>Cellulomonadaceae</taxon>
        <taxon>Oerskovia</taxon>
    </lineage>
</organism>
<comment type="catalytic activity">
    <reaction evidence="5 6">
        <text>NAD(+) + ATP = ADP + NADP(+) + H(+)</text>
        <dbReference type="Rhea" id="RHEA:18629"/>
        <dbReference type="ChEBI" id="CHEBI:15378"/>
        <dbReference type="ChEBI" id="CHEBI:30616"/>
        <dbReference type="ChEBI" id="CHEBI:57540"/>
        <dbReference type="ChEBI" id="CHEBI:58349"/>
        <dbReference type="ChEBI" id="CHEBI:456216"/>
        <dbReference type="EC" id="2.7.1.23"/>
    </reaction>
</comment>
<keyword evidence="8" id="KW-1185">Reference proteome</keyword>
<dbReference type="InterPro" id="IPR002504">
    <property type="entry name" value="NADK"/>
</dbReference>
<evidence type="ECO:0000256" key="5">
    <source>
        <dbReference type="ARBA" id="ARBA00047925"/>
    </source>
</evidence>
<feature type="binding site" evidence="6">
    <location>
        <position position="210"/>
    </location>
    <ligand>
        <name>NAD(+)</name>
        <dbReference type="ChEBI" id="CHEBI:57540"/>
    </ligand>
</feature>
<evidence type="ECO:0000313" key="8">
    <source>
        <dbReference type="Proteomes" id="UP000641803"/>
    </source>
</evidence>
<feature type="binding site" evidence="6">
    <location>
        <begin position="70"/>
        <end position="71"/>
    </location>
    <ligand>
        <name>NAD(+)</name>
        <dbReference type="ChEBI" id="CHEBI:57540"/>
    </ligand>
</feature>
<keyword evidence="6" id="KW-0547">Nucleotide-binding</keyword>
<evidence type="ECO:0000313" key="7">
    <source>
        <dbReference type="EMBL" id="MBD7951059.1"/>
    </source>
</evidence>
<sequence length="331" mass="34914">MTRRVLIVTHGGRPEAVVALHEAVKELQDAGFEVGLHDDDLAETFGDHMAQLRTREGVAESEVVMVLGGDGTILRAAELTHGTGVPLLGVNLGHVGFLAEAEREGLPAAVQRLAARDYVVEERGVLEVRVTLPGEDETRVGWALNEATVEKASRERMIEVAIGVDGRPLSSFGCDGVVMSTATGSTAHAFSAGGPVVWPDVDAMLLVPLAAHALFARPLVVGPTSTFALELLQRSGPAVLTCDGRRRIDLPAGARVEVSRGDSPIRLARLSTAPFTDRLVSKFSLPVVGWRGRVAEDAADAVRVARKAAADAVDAARLGGSRPTAPDPKED</sequence>
<dbReference type="InterPro" id="IPR017438">
    <property type="entry name" value="ATP-NAD_kinase_N"/>
</dbReference>
<dbReference type="EC" id="2.7.1.23" evidence="6"/>
<keyword evidence="6" id="KW-0963">Cytoplasm</keyword>
<dbReference type="Pfam" id="PF01513">
    <property type="entry name" value="NAD_kinase"/>
    <property type="match status" value="1"/>
</dbReference>
<comment type="cofactor">
    <cofactor evidence="6">
        <name>a divalent metal cation</name>
        <dbReference type="ChEBI" id="CHEBI:60240"/>
    </cofactor>
</comment>
<comment type="function">
    <text evidence="6">Involved in the regulation of the intracellular balance of NAD and NADP, and is a key enzyme in the biosynthesis of NADP. Catalyzes specifically the phosphorylation on 2'-hydroxyl of the adenosine moiety of NAD to yield NADP.</text>
</comment>
<comment type="caution">
    <text evidence="7">The sequence shown here is derived from an EMBL/GenBank/DDBJ whole genome shotgun (WGS) entry which is preliminary data.</text>
</comment>
<dbReference type="EMBL" id="JACSQQ010000018">
    <property type="protein sequence ID" value="MBD7951059.1"/>
    <property type="molecule type" value="Genomic_DNA"/>
</dbReference>
<dbReference type="HAMAP" id="MF_00361">
    <property type="entry name" value="NAD_kinase"/>
    <property type="match status" value="1"/>
</dbReference>
<proteinExistence type="inferred from homology"/>
<comment type="similarity">
    <text evidence="6">Belongs to the NAD kinase family.</text>
</comment>
<feature type="binding site" evidence="6">
    <location>
        <position position="75"/>
    </location>
    <ligand>
        <name>NAD(+)</name>
        <dbReference type="ChEBI" id="CHEBI:57540"/>
    </ligand>
</feature>
<dbReference type="Gene3D" id="2.60.200.30">
    <property type="entry name" value="Probable inorganic polyphosphate/atp-NAD kinase, domain 2"/>
    <property type="match status" value="1"/>
</dbReference>
<evidence type="ECO:0000256" key="1">
    <source>
        <dbReference type="ARBA" id="ARBA00022679"/>
    </source>
</evidence>
<dbReference type="RefSeq" id="WP_191796401.1">
    <property type="nucleotide sequence ID" value="NZ_JACSQQ010000018.1"/>
</dbReference>
<keyword evidence="1 6" id="KW-0808">Transferase</keyword>
<dbReference type="GO" id="GO:0003951">
    <property type="term" value="F:NAD+ kinase activity"/>
    <property type="evidence" value="ECO:0007669"/>
    <property type="project" value="UniProtKB-EC"/>
</dbReference>
<dbReference type="SUPFAM" id="SSF111331">
    <property type="entry name" value="NAD kinase/diacylglycerol kinase-like"/>
    <property type="match status" value="1"/>
</dbReference>
<dbReference type="Pfam" id="PF20143">
    <property type="entry name" value="NAD_kinase_C"/>
    <property type="match status" value="1"/>
</dbReference>
<feature type="binding site" evidence="6">
    <location>
        <position position="175"/>
    </location>
    <ligand>
        <name>NAD(+)</name>
        <dbReference type="ChEBI" id="CHEBI:57540"/>
    </ligand>
</feature>
<dbReference type="InterPro" id="IPR017437">
    <property type="entry name" value="ATP-NAD_kinase_PpnK-typ_C"/>
</dbReference>
<dbReference type="PANTHER" id="PTHR20275">
    <property type="entry name" value="NAD KINASE"/>
    <property type="match status" value="1"/>
</dbReference>
<reference evidence="7 8" key="1">
    <citation type="submission" date="2020-08" db="EMBL/GenBank/DDBJ databases">
        <title>A Genomic Blueprint of the Chicken Gut Microbiome.</title>
        <authorList>
            <person name="Gilroy R."/>
            <person name="Ravi A."/>
            <person name="Getino M."/>
            <person name="Pursley I."/>
            <person name="Horton D.L."/>
            <person name="Alikhan N.-F."/>
            <person name="Baker D."/>
            <person name="Gharbi K."/>
            <person name="Hall N."/>
            <person name="Watson M."/>
            <person name="Adriaenssens E.M."/>
            <person name="Foster-Nyarko E."/>
            <person name="Jarju S."/>
            <person name="Secka A."/>
            <person name="Antonio M."/>
            <person name="Oren A."/>
            <person name="Chaudhuri R."/>
            <person name="La Ragione R.M."/>
            <person name="Hildebrand F."/>
            <person name="Pallen M.J."/>
        </authorList>
    </citation>
    <scope>NUCLEOTIDE SEQUENCE [LARGE SCALE GENOMIC DNA]</scope>
    <source>
        <strain evidence="7 8">Sa4CUA1</strain>
    </source>
</reference>
<accession>A0ABR8RTJ0</accession>
<dbReference type="NCBIfam" id="NF002892">
    <property type="entry name" value="PRK03372.1"/>
    <property type="match status" value="1"/>
</dbReference>
<comment type="subcellular location">
    <subcellularLocation>
        <location evidence="6">Cytoplasm</location>
    </subcellularLocation>
</comment>
<evidence type="ECO:0000256" key="4">
    <source>
        <dbReference type="ARBA" id="ARBA00023027"/>
    </source>
</evidence>
<protein>
    <recommendedName>
        <fullName evidence="6">NAD kinase</fullName>
        <ecNumber evidence="6">2.7.1.23</ecNumber>
    </recommendedName>
    <alternativeName>
        <fullName evidence="6">ATP-dependent NAD kinase</fullName>
    </alternativeName>
</protein>
<feature type="active site" description="Proton acceptor" evidence="6">
    <location>
        <position position="70"/>
    </location>
</feature>
<dbReference type="Gene3D" id="3.40.50.10330">
    <property type="entry name" value="Probable inorganic polyphosphate/atp-NAD kinase, domain 1"/>
    <property type="match status" value="1"/>
</dbReference>
<evidence type="ECO:0000256" key="2">
    <source>
        <dbReference type="ARBA" id="ARBA00022777"/>
    </source>
</evidence>
<feature type="binding site" evidence="6">
    <location>
        <position position="156"/>
    </location>
    <ligand>
        <name>NAD(+)</name>
        <dbReference type="ChEBI" id="CHEBI:57540"/>
    </ligand>
</feature>
<feature type="binding site" evidence="6">
    <location>
        <begin position="145"/>
        <end position="146"/>
    </location>
    <ligand>
        <name>NAD(+)</name>
        <dbReference type="ChEBI" id="CHEBI:57540"/>
    </ligand>
</feature>
<evidence type="ECO:0000256" key="6">
    <source>
        <dbReference type="HAMAP-Rule" id="MF_00361"/>
    </source>
</evidence>
<dbReference type="PANTHER" id="PTHR20275:SF0">
    <property type="entry name" value="NAD KINASE"/>
    <property type="match status" value="1"/>
</dbReference>
<keyword evidence="6" id="KW-0067">ATP-binding</keyword>
<comment type="caution">
    <text evidence="6">Lacks conserved residue(s) required for the propagation of feature annotation.</text>
</comment>